<dbReference type="InterPro" id="IPR038727">
    <property type="entry name" value="NadR/Ttd14_AAA_dom"/>
</dbReference>
<accession>A0ABY2RVM8</accession>
<sequence length="244" mass="27385">MVRLEAPAHLDRTRQARLGQADQVGRTPRFRSTQRTRRRVVVIGEVEKPVVIGVLGTHSTGKSTFLARLAHDLRRRHIQVATVADLGEQAQRIGLPILHNHTWASTLWFATRGISYELEAWRHGDVVLVDRPVPDALGYYRAALEYRGEQPEPTTLAYLESLVRGHSVHYDLLFCTTLDTSIPLGDNKERDDDGEFRVLADRFVGRVLDDLDLTHELLPADGHDRALFRAIDFVTASLAGEAAV</sequence>
<comment type="caution">
    <text evidence="2">The sequence shown here is derived from an EMBL/GenBank/DDBJ whole genome shotgun (WGS) entry which is preliminary data.</text>
</comment>
<organism evidence="2 3">
    <name type="scientific">Prauserella endophytica</name>
    <dbReference type="NCBI Taxonomy" id="1592324"/>
    <lineage>
        <taxon>Bacteria</taxon>
        <taxon>Bacillati</taxon>
        <taxon>Actinomycetota</taxon>
        <taxon>Actinomycetes</taxon>
        <taxon>Pseudonocardiales</taxon>
        <taxon>Pseudonocardiaceae</taxon>
        <taxon>Prauserella</taxon>
        <taxon>Prauserella coralliicola group</taxon>
    </lineage>
</organism>
<feature type="domain" description="NadR/Ttd14 AAA" evidence="1">
    <location>
        <begin position="54"/>
        <end position="215"/>
    </location>
</feature>
<keyword evidence="3" id="KW-1185">Reference proteome</keyword>
<proteinExistence type="predicted"/>
<evidence type="ECO:0000259" key="1">
    <source>
        <dbReference type="Pfam" id="PF13521"/>
    </source>
</evidence>
<dbReference type="SUPFAM" id="SSF52540">
    <property type="entry name" value="P-loop containing nucleoside triphosphate hydrolases"/>
    <property type="match status" value="1"/>
</dbReference>
<dbReference type="Proteomes" id="UP000309992">
    <property type="component" value="Unassembled WGS sequence"/>
</dbReference>
<dbReference type="InterPro" id="IPR027417">
    <property type="entry name" value="P-loop_NTPase"/>
</dbReference>
<dbReference type="EMBL" id="SWMS01000027">
    <property type="protein sequence ID" value="TKG62410.1"/>
    <property type="molecule type" value="Genomic_DNA"/>
</dbReference>
<dbReference type="Gene3D" id="3.40.50.300">
    <property type="entry name" value="P-loop containing nucleotide triphosphate hydrolases"/>
    <property type="match status" value="1"/>
</dbReference>
<gene>
    <name evidence="2" type="ORF">FCN18_31960</name>
</gene>
<evidence type="ECO:0000313" key="3">
    <source>
        <dbReference type="Proteomes" id="UP000309992"/>
    </source>
</evidence>
<dbReference type="Pfam" id="PF13521">
    <property type="entry name" value="AAA_28"/>
    <property type="match status" value="1"/>
</dbReference>
<evidence type="ECO:0000313" key="2">
    <source>
        <dbReference type="EMBL" id="TKG62410.1"/>
    </source>
</evidence>
<name>A0ABY2RVM8_9PSEU</name>
<reference evidence="2 3" key="1">
    <citation type="journal article" date="2015" name="Antonie Van Leeuwenhoek">
        <title>Prauserella endophytica sp. nov., an endophytic actinobacterium isolated from Tamarix taklamakanensis.</title>
        <authorList>
            <person name="Liu J.M."/>
            <person name="Habden X."/>
            <person name="Guo L."/>
            <person name="Tuo L."/>
            <person name="Jiang Z.K."/>
            <person name="Liu S.W."/>
            <person name="Liu X.F."/>
            <person name="Chen L."/>
            <person name="Li R.F."/>
            <person name="Zhang Y.Q."/>
            <person name="Sun C.H."/>
        </authorList>
    </citation>
    <scope>NUCLEOTIDE SEQUENCE [LARGE SCALE GENOMIC DNA]</scope>
    <source>
        <strain evidence="2 3">CGMCC 4.7182</strain>
    </source>
</reference>
<protein>
    <recommendedName>
        <fullName evidence="1">NadR/Ttd14 AAA domain-containing protein</fullName>
    </recommendedName>
</protein>